<dbReference type="OrthoDB" id="190089at2759"/>
<dbReference type="GeneID" id="113215581"/>
<dbReference type="KEGG" id="foc:113215581"/>
<dbReference type="InterPro" id="IPR011009">
    <property type="entry name" value="Kinase-like_dom_sf"/>
</dbReference>
<dbReference type="InterPro" id="IPR004119">
    <property type="entry name" value="EcKL"/>
</dbReference>
<dbReference type="Pfam" id="PF02958">
    <property type="entry name" value="EcKL"/>
    <property type="match status" value="1"/>
</dbReference>
<organism evidence="1 2">
    <name type="scientific">Frankliniella occidentalis</name>
    <name type="common">Western flower thrips</name>
    <name type="synonym">Euthrips occidentalis</name>
    <dbReference type="NCBI Taxonomy" id="133901"/>
    <lineage>
        <taxon>Eukaryota</taxon>
        <taxon>Metazoa</taxon>
        <taxon>Ecdysozoa</taxon>
        <taxon>Arthropoda</taxon>
        <taxon>Hexapoda</taxon>
        <taxon>Insecta</taxon>
        <taxon>Pterygota</taxon>
        <taxon>Neoptera</taxon>
        <taxon>Paraneoptera</taxon>
        <taxon>Thysanoptera</taxon>
        <taxon>Terebrantia</taxon>
        <taxon>Thripoidea</taxon>
        <taxon>Thripidae</taxon>
        <taxon>Frankliniella</taxon>
    </lineage>
</organism>
<sequence length="193" mass="21549">MGPLAGPGYTIIHNDLHVNNMMYQYDKVTNAVTDCRLIDFQMSVYGLPALDIVTILLVCTEKPMRDLHWDSLLQGYHQELLATLSAAGCSEPEKLFPWTLLQDQLKIAAPYGLCMTPVYHYGLYSDAETVEEMRQMMADISSGGQCNMTIKVTPALKTRLEGLVQDVADRGWLPTVEELESRLAAYAQEKTSA</sequence>
<keyword evidence="1" id="KW-1185">Reference proteome</keyword>
<proteinExistence type="predicted"/>
<dbReference type="PANTHER" id="PTHR11012">
    <property type="entry name" value="PROTEIN KINASE-LIKE DOMAIN-CONTAINING"/>
    <property type="match status" value="1"/>
</dbReference>
<dbReference type="Proteomes" id="UP000504606">
    <property type="component" value="Unplaced"/>
</dbReference>
<dbReference type="SUPFAM" id="SSF56112">
    <property type="entry name" value="Protein kinase-like (PK-like)"/>
    <property type="match status" value="1"/>
</dbReference>
<evidence type="ECO:0000313" key="1">
    <source>
        <dbReference type="Proteomes" id="UP000504606"/>
    </source>
</evidence>
<dbReference type="Gene3D" id="3.90.1200.10">
    <property type="match status" value="1"/>
</dbReference>
<name>A0A9C6X388_FRAOC</name>
<gene>
    <name evidence="2" type="primary">LOC113215581</name>
</gene>
<evidence type="ECO:0000313" key="2">
    <source>
        <dbReference type="RefSeq" id="XP_052128272.1"/>
    </source>
</evidence>
<accession>A0A9C6X388</accession>
<dbReference type="PANTHER" id="PTHR11012:SF30">
    <property type="entry name" value="PROTEIN KINASE-LIKE DOMAIN-CONTAINING"/>
    <property type="match status" value="1"/>
</dbReference>
<protein>
    <submittedName>
        <fullName evidence="2">Uncharacterized protein LOC113215581</fullName>
    </submittedName>
</protein>
<dbReference type="RefSeq" id="XP_052128272.1">
    <property type="nucleotide sequence ID" value="XM_052272312.1"/>
</dbReference>
<dbReference type="AlphaFoldDB" id="A0A9C6X388"/>
<reference evidence="2" key="1">
    <citation type="submission" date="2025-08" db="UniProtKB">
        <authorList>
            <consortium name="RefSeq"/>
        </authorList>
    </citation>
    <scope>IDENTIFICATION</scope>
    <source>
        <tissue evidence="2">Whole organism</tissue>
    </source>
</reference>